<sequence>MNDLLSIDVAGPKVVAVQICSPESSLHHQAFVTSCSISAMDVAMKSTKSELLCGH</sequence>
<dbReference type="Proteomes" id="UP000266723">
    <property type="component" value="Unassembled WGS sequence"/>
</dbReference>
<proteinExistence type="predicted"/>
<organism evidence="1 2">
    <name type="scientific">Brassica cretica</name>
    <name type="common">Mustard</name>
    <dbReference type="NCBI Taxonomy" id="69181"/>
    <lineage>
        <taxon>Eukaryota</taxon>
        <taxon>Viridiplantae</taxon>
        <taxon>Streptophyta</taxon>
        <taxon>Embryophyta</taxon>
        <taxon>Tracheophyta</taxon>
        <taxon>Spermatophyta</taxon>
        <taxon>Magnoliopsida</taxon>
        <taxon>eudicotyledons</taxon>
        <taxon>Gunneridae</taxon>
        <taxon>Pentapetalae</taxon>
        <taxon>rosids</taxon>
        <taxon>malvids</taxon>
        <taxon>Brassicales</taxon>
        <taxon>Brassicaceae</taxon>
        <taxon>Brassiceae</taxon>
        <taxon>Brassica</taxon>
    </lineage>
</organism>
<dbReference type="EMBL" id="QGKV02001507">
    <property type="protein sequence ID" value="KAF3528672.1"/>
    <property type="molecule type" value="Genomic_DNA"/>
</dbReference>
<comment type="caution">
    <text evidence="1">The sequence shown here is derived from an EMBL/GenBank/DDBJ whole genome shotgun (WGS) entry which is preliminary data.</text>
</comment>
<accession>A0ABQ7B815</accession>
<protein>
    <submittedName>
        <fullName evidence="1">Uncharacterized protein</fullName>
    </submittedName>
</protein>
<gene>
    <name evidence="1" type="ORF">DY000_02041020</name>
</gene>
<name>A0ABQ7B815_BRACR</name>
<keyword evidence="2" id="KW-1185">Reference proteome</keyword>
<reference evidence="1 2" key="1">
    <citation type="journal article" date="2020" name="BMC Genomics">
        <title>Intraspecific diversification of the crop wild relative Brassica cretica Lam. using demographic model selection.</title>
        <authorList>
            <person name="Kioukis A."/>
            <person name="Michalopoulou V.A."/>
            <person name="Briers L."/>
            <person name="Pirintsos S."/>
            <person name="Studholme D.J."/>
            <person name="Pavlidis P."/>
            <person name="Sarris P.F."/>
        </authorList>
    </citation>
    <scope>NUCLEOTIDE SEQUENCE [LARGE SCALE GENOMIC DNA]</scope>
    <source>
        <strain evidence="2">cv. PFS-1207/04</strain>
    </source>
</reference>
<evidence type="ECO:0000313" key="2">
    <source>
        <dbReference type="Proteomes" id="UP000266723"/>
    </source>
</evidence>
<evidence type="ECO:0000313" key="1">
    <source>
        <dbReference type="EMBL" id="KAF3528672.1"/>
    </source>
</evidence>